<sequence length="143" mass="16586">MNLEIHKILTRWTERTSFLMKMEQKRLEIGDTNALNQSQAERVLQKSETLLESELEFLVRGRMVDMGAGRGSRKIETRDGNGRLVRGKNKPRKPKKWYSRIYWGRINALQGVLGFKLMESSIRSVKDVLEERPGMGTIGRPRL</sequence>
<evidence type="ECO:0000256" key="1">
    <source>
        <dbReference type="SAM" id="MobiDB-lite"/>
    </source>
</evidence>
<feature type="region of interest" description="Disordered" evidence="1">
    <location>
        <begin position="69"/>
        <end position="92"/>
    </location>
</feature>
<dbReference type="RefSeq" id="WP_106131804.1">
    <property type="nucleotide sequence ID" value="NZ_PVTR01000001.1"/>
</dbReference>
<protein>
    <submittedName>
        <fullName evidence="2">Uncharacterized protein</fullName>
    </submittedName>
</protein>
<evidence type="ECO:0000313" key="3">
    <source>
        <dbReference type="Proteomes" id="UP000238157"/>
    </source>
</evidence>
<comment type="caution">
    <text evidence="2">The sequence shown here is derived from an EMBL/GenBank/DDBJ whole genome shotgun (WGS) entry which is preliminary data.</text>
</comment>
<keyword evidence="3" id="KW-1185">Reference proteome</keyword>
<organism evidence="2 3">
    <name type="scientific">Mongoliibacter ruber</name>
    <dbReference type="NCBI Taxonomy" id="1750599"/>
    <lineage>
        <taxon>Bacteria</taxon>
        <taxon>Pseudomonadati</taxon>
        <taxon>Bacteroidota</taxon>
        <taxon>Cytophagia</taxon>
        <taxon>Cytophagales</taxon>
        <taxon>Cyclobacteriaceae</taxon>
        <taxon>Mongoliibacter</taxon>
    </lineage>
</organism>
<dbReference type="AlphaFoldDB" id="A0A2T0WVF6"/>
<accession>A0A2T0WVF6</accession>
<name>A0A2T0WVF6_9BACT</name>
<proteinExistence type="predicted"/>
<evidence type="ECO:0000313" key="2">
    <source>
        <dbReference type="EMBL" id="PRY90564.1"/>
    </source>
</evidence>
<dbReference type="Proteomes" id="UP000238157">
    <property type="component" value="Unassembled WGS sequence"/>
</dbReference>
<gene>
    <name evidence="2" type="ORF">CLW00_101227</name>
</gene>
<dbReference type="EMBL" id="PVTR01000001">
    <property type="protein sequence ID" value="PRY90564.1"/>
    <property type="molecule type" value="Genomic_DNA"/>
</dbReference>
<reference evidence="2 3" key="1">
    <citation type="submission" date="2018-03" db="EMBL/GenBank/DDBJ databases">
        <title>Genomic Encyclopedia of Archaeal and Bacterial Type Strains, Phase II (KMG-II): from individual species to whole genera.</title>
        <authorList>
            <person name="Goeker M."/>
        </authorList>
    </citation>
    <scope>NUCLEOTIDE SEQUENCE [LARGE SCALE GENOMIC DNA]</scope>
    <source>
        <strain evidence="2 3">DSM 27929</strain>
    </source>
</reference>